<keyword evidence="5" id="KW-0597">Phosphoprotein</keyword>
<comment type="similarity">
    <text evidence="2">Belongs to the protease inhibitor I27 (calpastatin) family.</text>
</comment>
<dbReference type="Pfam" id="PF00748">
    <property type="entry name" value="Calpain_inhib"/>
    <property type="match status" value="1"/>
</dbReference>
<evidence type="ECO:0000256" key="12">
    <source>
        <dbReference type="SAM" id="MobiDB-lite"/>
    </source>
</evidence>
<evidence type="ECO:0000256" key="4">
    <source>
        <dbReference type="ARBA" id="ARBA00022499"/>
    </source>
</evidence>
<comment type="function">
    <text evidence="1">Specific inhibition of calpain (calcium-dependent cysteine protease). Plays a key role in postmortem tenderization of meat and have been proposed to be involved in muscle protein degradation in living tissue.</text>
</comment>
<keyword evidence="8" id="KW-0677">Repeat</keyword>
<evidence type="ECO:0000256" key="6">
    <source>
        <dbReference type="ARBA" id="ARBA00022690"/>
    </source>
</evidence>
<evidence type="ECO:0000256" key="8">
    <source>
        <dbReference type="ARBA" id="ARBA00022737"/>
    </source>
</evidence>
<evidence type="ECO:0000256" key="1">
    <source>
        <dbReference type="ARBA" id="ARBA00002637"/>
    </source>
</evidence>
<evidence type="ECO:0000256" key="2">
    <source>
        <dbReference type="ARBA" id="ARBA00009487"/>
    </source>
</evidence>
<dbReference type="GeneTree" id="ENSGT00390000002993"/>
<dbReference type="PANTHER" id="PTHR10077:SF0">
    <property type="entry name" value="CALPASTATIN"/>
    <property type="match status" value="1"/>
</dbReference>
<dbReference type="STRING" id="61819.ENSACIP00000004859"/>
<keyword evidence="9" id="KW-0832">Ubl conjugation</keyword>
<evidence type="ECO:0000256" key="11">
    <source>
        <dbReference type="ARBA" id="ARBA00033013"/>
    </source>
</evidence>
<dbReference type="GO" id="GO:0005737">
    <property type="term" value="C:cytoplasm"/>
    <property type="evidence" value="ECO:0007669"/>
    <property type="project" value="TreeGrafter"/>
</dbReference>
<evidence type="ECO:0000256" key="9">
    <source>
        <dbReference type="ARBA" id="ARBA00022843"/>
    </source>
</evidence>
<keyword evidence="14" id="KW-1185">Reference proteome</keyword>
<dbReference type="InterPro" id="IPR001259">
    <property type="entry name" value="Prot_inh_calpain"/>
</dbReference>
<evidence type="ECO:0000313" key="13">
    <source>
        <dbReference type="Ensembl" id="ENSACIP00000004859.1"/>
    </source>
</evidence>
<dbReference type="Proteomes" id="UP000261340">
    <property type="component" value="Unplaced"/>
</dbReference>
<dbReference type="GO" id="GO:0010859">
    <property type="term" value="F:calcium-dependent cysteine-type endopeptidase inhibitor activity"/>
    <property type="evidence" value="ECO:0007669"/>
    <property type="project" value="TreeGrafter"/>
</dbReference>
<dbReference type="InterPro" id="IPR026998">
    <property type="entry name" value="Calpastatin"/>
</dbReference>
<accession>A0A3Q0QZ11</accession>
<evidence type="ECO:0000256" key="5">
    <source>
        <dbReference type="ARBA" id="ARBA00022553"/>
    </source>
</evidence>
<dbReference type="Ensembl" id="ENSACIT00000005014.1">
    <property type="protein sequence ID" value="ENSACIP00000004859.1"/>
    <property type="gene ID" value="ENSACIG00000003828.1"/>
</dbReference>
<reference evidence="13" key="1">
    <citation type="submission" date="2025-08" db="UniProtKB">
        <authorList>
            <consortium name="Ensembl"/>
        </authorList>
    </citation>
    <scope>IDENTIFICATION</scope>
</reference>
<dbReference type="PANTHER" id="PTHR10077">
    <property type="entry name" value="CALPASTATIN"/>
    <property type="match status" value="1"/>
</dbReference>
<sequence length="156" mass="16344">MSLDALSALGDTLPADVPKPESPKLKPKDIVSEGKVKEEKGVRVGERDDTLPPEYRFKGEDSKKLPPPEPEPKMDTDDALDILSGDFSTSSATPPVQAPVVCASAAPKMDTDDALDILSGDFSTSSEAPPVQAPLVCSLAPPVQVHGGSLISSCTY</sequence>
<keyword evidence="4" id="KW-1017">Isopeptide bond</keyword>
<keyword evidence="10" id="KW-0007">Acetylation</keyword>
<reference evidence="13" key="2">
    <citation type="submission" date="2025-09" db="UniProtKB">
        <authorList>
            <consortium name="Ensembl"/>
        </authorList>
    </citation>
    <scope>IDENTIFICATION</scope>
</reference>
<keyword evidence="7" id="KW-0789">Thiol protease inhibitor</keyword>
<evidence type="ECO:0000313" key="14">
    <source>
        <dbReference type="Proteomes" id="UP000261340"/>
    </source>
</evidence>
<organism evidence="13 14">
    <name type="scientific">Amphilophus citrinellus</name>
    <name type="common">Midas cichlid</name>
    <name type="synonym">Cichlasoma citrinellum</name>
    <dbReference type="NCBI Taxonomy" id="61819"/>
    <lineage>
        <taxon>Eukaryota</taxon>
        <taxon>Metazoa</taxon>
        <taxon>Chordata</taxon>
        <taxon>Craniata</taxon>
        <taxon>Vertebrata</taxon>
        <taxon>Euteleostomi</taxon>
        <taxon>Actinopterygii</taxon>
        <taxon>Neopterygii</taxon>
        <taxon>Teleostei</taxon>
        <taxon>Neoteleostei</taxon>
        <taxon>Acanthomorphata</taxon>
        <taxon>Ovalentaria</taxon>
        <taxon>Cichlomorphae</taxon>
        <taxon>Cichliformes</taxon>
        <taxon>Cichlidae</taxon>
        <taxon>New World cichlids</taxon>
        <taxon>Cichlasomatinae</taxon>
        <taxon>Heroini</taxon>
        <taxon>Amphilophus</taxon>
    </lineage>
</organism>
<keyword evidence="6" id="KW-0646">Protease inhibitor</keyword>
<evidence type="ECO:0000256" key="10">
    <source>
        <dbReference type="ARBA" id="ARBA00022990"/>
    </source>
</evidence>
<protein>
    <recommendedName>
        <fullName evidence="3">Calpastatin</fullName>
    </recommendedName>
    <alternativeName>
        <fullName evidence="11">Calpain inhibitor</fullName>
    </alternativeName>
</protein>
<feature type="compositionally biased region" description="Basic and acidic residues" evidence="12">
    <location>
        <begin position="18"/>
        <end position="76"/>
    </location>
</feature>
<dbReference type="AlphaFoldDB" id="A0A3Q0QZ11"/>
<name>A0A3Q0QZ11_AMPCI</name>
<proteinExistence type="inferred from homology"/>
<evidence type="ECO:0000256" key="7">
    <source>
        <dbReference type="ARBA" id="ARBA00022704"/>
    </source>
</evidence>
<feature type="region of interest" description="Disordered" evidence="12">
    <location>
        <begin position="1"/>
        <end position="95"/>
    </location>
</feature>
<dbReference type="OMA" id="HKERPAP"/>
<evidence type="ECO:0000256" key="3">
    <source>
        <dbReference type="ARBA" id="ARBA00017619"/>
    </source>
</evidence>